<sequence>MSYSALTRELSKVRETVFGTTPAAPTMLEVRALKQYDFGVDQGAMESAEKKAHRMRMKSRLGNKKGQFSIPFQLSYGDFDDMFEEALGGTWTPIATCTAMIAAAASPTNTFTRAAGSFITDGFAVGQQIVTSGFTAPADNITAIVSAVTATVLTVSAATTGMVVEASASRTISTTAQRLRVGNIFRSSTFEDRNPAANLYEQFNGAVISGFDLTIEPEKIITGTFKGLVRDCVIAGVGNAAIAVDSAAKTFTCAAGGFLATGASFRVGDNIITTGFTNPGNNGTFVISAVTDTVITCSAAAGLVTEVAGTGKNVYLGTLGTPTAASTNDPYDSFLGDIAEGTVDQAEATGIKINFENSMKPTYAILTPGAAAAASIKPDQDIKAGGEISIFFANQEFKKKYLGGTESTVNVLVGSGLPGGKSMRFIMSAIQYTGNKRTTDSTIVESAPFDANYHAATATCIEIQRIP</sequence>
<dbReference type="Pfam" id="PF18906">
    <property type="entry name" value="Phage_tube_2"/>
    <property type="match status" value="1"/>
</dbReference>
<reference evidence="1 2" key="1">
    <citation type="submission" date="2021-05" db="EMBL/GenBank/DDBJ databases">
        <title>The draft genome of Geobacter pelophilus DSM 12255.</title>
        <authorList>
            <person name="Xu Z."/>
            <person name="Masuda Y."/>
            <person name="Itoh H."/>
            <person name="Senoo K."/>
        </authorList>
    </citation>
    <scope>NUCLEOTIDE SEQUENCE [LARGE SCALE GENOMIC DNA]</scope>
    <source>
        <strain evidence="1 2">DSM 12255</strain>
    </source>
</reference>
<organism evidence="1 2">
    <name type="scientific">Geoanaerobacter pelophilus</name>
    <dbReference type="NCBI Taxonomy" id="60036"/>
    <lineage>
        <taxon>Bacteria</taxon>
        <taxon>Pseudomonadati</taxon>
        <taxon>Thermodesulfobacteriota</taxon>
        <taxon>Desulfuromonadia</taxon>
        <taxon>Geobacterales</taxon>
        <taxon>Geobacteraceae</taxon>
        <taxon>Geoanaerobacter</taxon>
    </lineage>
</organism>
<keyword evidence="2" id="KW-1185">Reference proteome</keyword>
<dbReference type="Proteomes" id="UP000811899">
    <property type="component" value="Unassembled WGS sequence"/>
</dbReference>
<gene>
    <name evidence="1" type="ORF">KI809_10745</name>
</gene>
<dbReference type="AlphaFoldDB" id="A0AAW4L6W0"/>
<accession>A0AAW4L6W0</accession>
<dbReference type="InterPro" id="IPR044000">
    <property type="entry name" value="Phage_tube_2"/>
</dbReference>
<name>A0AAW4L6W0_9BACT</name>
<evidence type="ECO:0000313" key="1">
    <source>
        <dbReference type="EMBL" id="MBT0664778.1"/>
    </source>
</evidence>
<proteinExistence type="predicted"/>
<dbReference type="EMBL" id="JAHCVJ010000004">
    <property type="protein sequence ID" value="MBT0664778.1"/>
    <property type="molecule type" value="Genomic_DNA"/>
</dbReference>
<dbReference type="RefSeq" id="WP_214171562.1">
    <property type="nucleotide sequence ID" value="NZ_JAHCVJ010000004.1"/>
</dbReference>
<protein>
    <submittedName>
        <fullName evidence="1">Uncharacterized protein</fullName>
    </submittedName>
</protein>
<comment type="caution">
    <text evidence="1">The sequence shown here is derived from an EMBL/GenBank/DDBJ whole genome shotgun (WGS) entry which is preliminary data.</text>
</comment>
<evidence type="ECO:0000313" key="2">
    <source>
        <dbReference type="Proteomes" id="UP000811899"/>
    </source>
</evidence>